<gene>
    <name evidence="3" type="ORF">FCC1311_090842</name>
</gene>
<sequence>MGQLLSSSKARLSEATSEATSRAAQETAASSEADVYADGAAAAYDADAEGLRLFEVQLGVLREQAWWPAPDAGGLVSLDYGCGPARLLCGLGDALAPGSCGLDPSESMLELARSRAADAGLRDVVDFRNLDPAQEGAELESFAGKADLVIVCFVMYFVDDKEKIFGHLCRSLKSGGHLFVAEYENDVPQAKLETWTSAWGCRIASTLPEEMLIADIDEKFKINIFVVEKVADQALN</sequence>
<feature type="domain" description="Methyltransferase" evidence="2">
    <location>
        <begin position="74"/>
        <end position="197"/>
    </location>
</feature>
<dbReference type="Pfam" id="PF13847">
    <property type="entry name" value="Methyltransf_31"/>
    <property type="match status" value="1"/>
</dbReference>
<dbReference type="EMBL" id="BEYU01000133">
    <property type="protein sequence ID" value="GBG32859.1"/>
    <property type="molecule type" value="Genomic_DNA"/>
</dbReference>
<dbReference type="PANTHER" id="PTHR43464:SF23">
    <property type="entry name" value="JUVENILE HORMONE ACID O-METHYLTRANSFERASE"/>
    <property type="match status" value="1"/>
</dbReference>
<evidence type="ECO:0000256" key="1">
    <source>
        <dbReference type="SAM" id="MobiDB-lite"/>
    </source>
</evidence>
<evidence type="ECO:0000313" key="3">
    <source>
        <dbReference type="EMBL" id="GBG32859.1"/>
    </source>
</evidence>
<protein>
    <submittedName>
        <fullName evidence="3">Compactin diketide synthase mokB</fullName>
    </submittedName>
</protein>
<dbReference type="GO" id="GO:0010420">
    <property type="term" value="F:polyprenyldihydroxybenzoate methyltransferase activity"/>
    <property type="evidence" value="ECO:0007669"/>
    <property type="project" value="TreeGrafter"/>
</dbReference>
<accession>A0A2R5GRC1</accession>
<dbReference type="InterPro" id="IPR029063">
    <property type="entry name" value="SAM-dependent_MTases_sf"/>
</dbReference>
<name>A0A2R5GRC1_9STRA</name>
<organism evidence="3 4">
    <name type="scientific">Hondaea fermentalgiana</name>
    <dbReference type="NCBI Taxonomy" id="2315210"/>
    <lineage>
        <taxon>Eukaryota</taxon>
        <taxon>Sar</taxon>
        <taxon>Stramenopiles</taxon>
        <taxon>Bigyra</taxon>
        <taxon>Labyrinthulomycetes</taxon>
        <taxon>Thraustochytrida</taxon>
        <taxon>Thraustochytriidae</taxon>
        <taxon>Hondaea</taxon>
    </lineage>
</organism>
<dbReference type="InParanoid" id="A0A2R5GRC1"/>
<evidence type="ECO:0000259" key="2">
    <source>
        <dbReference type="Pfam" id="PF13847"/>
    </source>
</evidence>
<dbReference type="Proteomes" id="UP000241890">
    <property type="component" value="Unassembled WGS sequence"/>
</dbReference>
<feature type="compositionally biased region" description="Low complexity" evidence="1">
    <location>
        <begin position="13"/>
        <end position="30"/>
    </location>
</feature>
<feature type="compositionally biased region" description="Polar residues" evidence="1">
    <location>
        <begin position="1"/>
        <end position="10"/>
    </location>
</feature>
<dbReference type="PANTHER" id="PTHR43464">
    <property type="entry name" value="METHYLTRANSFERASE"/>
    <property type="match status" value="1"/>
</dbReference>
<dbReference type="InterPro" id="IPR025714">
    <property type="entry name" value="Methyltranfer_dom"/>
</dbReference>
<feature type="region of interest" description="Disordered" evidence="1">
    <location>
        <begin position="1"/>
        <end position="30"/>
    </location>
</feature>
<dbReference type="AlphaFoldDB" id="A0A2R5GRC1"/>
<comment type="caution">
    <text evidence="3">The sequence shown here is derived from an EMBL/GenBank/DDBJ whole genome shotgun (WGS) entry which is preliminary data.</text>
</comment>
<evidence type="ECO:0000313" key="4">
    <source>
        <dbReference type="Proteomes" id="UP000241890"/>
    </source>
</evidence>
<proteinExistence type="predicted"/>
<keyword evidence="4" id="KW-1185">Reference proteome</keyword>
<dbReference type="OrthoDB" id="66144at2759"/>
<reference evidence="3 4" key="1">
    <citation type="submission" date="2017-12" db="EMBL/GenBank/DDBJ databases">
        <title>Sequencing, de novo assembly and annotation of complete genome of a new Thraustochytrid species, strain FCC1311.</title>
        <authorList>
            <person name="Sedici K."/>
            <person name="Godart F."/>
            <person name="Aiese Cigliano R."/>
            <person name="Sanseverino W."/>
            <person name="Barakat M."/>
            <person name="Ortet P."/>
            <person name="Marechal E."/>
            <person name="Cagnac O."/>
            <person name="Amato A."/>
        </authorList>
    </citation>
    <scope>NUCLEOTIDE SEQUENCE [LARGE SCALE GENOMIC DNA]</scope>
</reference>
<dbReference type="Gene3D" id="3.40.50.150">
    <property type="entry name" value="Vaccinia Virus protein VP39"/>
    <property type="match status" value="1"/>
</dbReference>
<dbReference type="SUPFAM" id="SSF53335">
    <property type="entry name" value="S-adenosyl-L-methionine-dependent methyltransferases"/>
    <property type="match status" value="1"/>
</dbReference>
<dbReference type="CDD" id="cd02440">
    <property type="entry name" value="AdoMet_MTases"/>
    <property type="match status" value="1"/>
</dbReference>